<comment type="caution">
    <text evidence="2">The sequence shown here is derived from an EMBL/GenBank/DDBJ whole genome shotgun (WGS) entry which is preliminary data.</text>
</comment>
<organism evidence="2 3">
    <name type="scientific">Nonomuraea harbinensis</name>
    <dbReference type="NCBI Taxonomy" id="1286938"/>
    <lineage>
        <taxon>Bacteria</taxon>
        <taxon>Bacillati</taxon>
        <taxon>Actinomycetota</taxon>
        <taxon>Actinomycetes</taxon>
        <taxon>Streptosporangiales</taxon>
        <taxon>Streptosporangiaceae</taxon>
        <taxon>Nonomuraea</taxon>
    </lineage>
</organism>
<protein>
    <submittedName>
        <fullName evidence="2">Dienelactone hydrolase family protein</fullName>
        <ecNumber evidence="2">3.1.-.-</ecNumber>
    </submittedName>
</protein>
<name>A0ABW1BVU5_9ACTN</name>
<reference evidence="3" key="1">
    <citation type="journal article" date="2019" name="Int. J. Syst. Evol. Microbiol.">
        <title>The Global Catalogue of Microorganisms (GCM) 10K type strain sequencing project: providing services to taxonomists for standard genome sequencing and annotation.</title>
        <authorList>
            <consortium name="The Broad Institute Genomics Platform"/>
            <consortium name="The Broad Institute Genome Sequencing Center for Infectious Disease"/>
            <person name="Wu L."/>
            <person name="Ma J."/>
        </authorList>
    </citation>
    <scope>NUCLEOTIDE SEQUENCE [LARGE SCALE GENOMIC DNA]</scope>
    <source>
        <strain evidence="3">CGMCC 4.7106</strain>
    </source>
</reference>
<accession>A0ABW1BVU5</accession>
<dbReference type="Proteomes" id="UP001596096">
    <property type="component" value="Unassembled WGS sequence"/>
</dbReference>
<proteinExistence type="inferred from homology"/>
<sequence>MRHLGEFSGLADVAGRQWELFPDAPAGPELRAAAREAIGTLDLTAGDVRVERTWTADGLDGEELSWDVGYGPRTRAYLLRPHGHRGALPGVVALHCHAGMKWAGKEKIADGPEPPAPEVRRLRGELYGGRAFASELARRGFAVLAHDVTGWGSRRFPLTDMPDRVTALAPDAGLSEADRYDVAAGHHEHVLEKYCRLLGTSFAGVVAGEDLAAAAYLRGRPDIGPVGCAGLSGGGLRAALLGAFDPGVRAVVVAAMTSSYADLLDGYVAAHTWMLFPPGLSRVCDWPALVASGAPRPLLALYARDDQLFPGRGMRRAHEAIARRYPGGGYEGRFFDAPHAFDVPMQEHAFTWLAAGLRPESR</sequence>
<comment type="similarity">
    <text evidence="1">Belongs to the AB hydrolase superfamily.</text>
</comment>
<dbReference type="RefSeq" id="WP_219544181.1">
    <property type="nucleotide sequence ID" value="NZ_JAHKRN010000007.1"/>
</dbReference>
<evidence type="ECO:0000313" key="2">
    <source>
        <dbReference type="EMBL" id="MFC5816818.1"/>
    </source>
</evidence>
<dbReference type="EMBL" id="JBHSNW010000007">
    <property type="protein sequence ID" value="MFC5816818.1"/>
    <property type="molecule type" value="Genomic_DNA"/>
</dbReference>
<dbReference type="PANTHER" id="PTHR22946">
    <property type="entry name" value="DIENELACTONE HYDROLASE DOMAIN-CONTAINING PROTEIN-RELATED"/>
    <property type="match status" value="1"/>
</dbReference>
<keyword evidence="3" id="KW-1185">Reference proteome</keyword>
<dbReference type="PANTHER" id="PTHR22946:SF8">
    <property type="entry name" value="ACETYL XYLAN ESTERASE DOMAIN-CONTAINING PROTEIN"/>
    <property type="match status" value="1"/>
</dbReference>
<dbReference type="InterPro" id="IPR050261">
    <property type="entry name" value="FrsA_esterase"/>
</dbReference>
<dbReference type="GO" id="GO:0016787">
    <property type="term" value="F:hydrolase activity"/>
    <property type="evidence" value="ECO:0007669"/>
    <property type="project" value="UniProtKB-KW"/>
</dbReference>
<evidence type="ECO:0000313" key="3">
    <source>
        <dbReference type="Proteomes" id="UP001596096"/>
    </source>
</evidence>
<evidence type="ECO:0000256" key="1">
    <source>
        <dbReference type="ARBA" id="ARBA00008645"/>
    </source>
</evidence>
<dbReference type="EC" id="3.1.-.-" evidence="2"/>
<gene>
    <name evidence="2" type="ORF">ACFPUY_17110</name>
</gene>
<keyword evidence="2" id="KW-0378">Hydrolase</keyword>